<gene>
    <name evidence="2" type="ORF">BSZ39_03285</name>
</gene>
<evidence type="ECO:0000313" key="3">
    <source>
        <dbReference type="Proteomes" id="UP000185628"/>
    </source>
</evidence>
<protein>
    <submittedName>
        <fullName evidence="2">Uncharacterized protein</fullName>
    </submittedName>
</protein>
<dbReference type="OrthoDB" id="9774179at2"/>
<proteinExistence type="predicted"/>
<evidence type="ECO:0000256" key="1">
    <source>
        <dbReference type="SAM" id="MobiDB-lite"/>
    </source>
</evidence>
<name>A0A1Q5Q439_9ACTO</name>
<organism evidence="2 3">
    <name type="scientific">Bowdeniella nasicola</name>
    <dbReference type="NCBI Taxonomy" id="208480"/>
    <lineage>
        <taxon>Bacteria</taxon>
        <taxon>Bacillati</taxon>
        <taxon>Actinomycetota</taxon>
        <taxon>Actinomycetes</taxon>
        <taxon>Actinomycetales</taxon>
        <taxon>Actinomycetaceae</taxon>
        <taxon>Bowdeniella</taxon>
    </lineage>
</organism>
<feature type="region of interest" description="Disordered" evidence="1">
    <location>
        <begin position="80"/>
        <end position="119"/>
    </location>
</feature>
<evidence type="ECO:0000313" key="2">
    <source>
        <dbReference type="EMBL" id="OKL54565.1"/>
    </source>
</evidence>
<sequence>MTHRFPLDGKESVTRAIQAAVAAAGAAAPTPPAKPLTQVGDPAWRRRYRRAFRELTRLAGPDGNPAMARAGLDVLTSAAMTQASSTPSSPNGVNAMPDERADSGRSQPVSPVPTHTRGIDPRLLTEEGQQALEAVTRDPSSWSCPARTIVILGAGAELAPTIPLLLAGAHVHAVMRSTSTRRAHLHKVAASAAGTLTFAPDHLGDVLADPSALADHLADLPGEIALVNALYSPGRTHVHLALAAHLVASRVLAKRPGTPVMLLGTPTDSYWVDGSLLDASLAPQGPNYLAAKRIERWSAEVLADDGARVIAPVLPPTRTASVLVSNRIETALRGAQMFGIHAAEPAFAAGLAASWLIAGLNTSSLRPWTGWAAPYGMWSRLPSATIRLTLGYLAGTLGLRGNRNRSSAPKGSPAS</sequence>
<dbReference type="RefSeq" id="WP_073715965.1">
    <property type="nucleotide sequence ID" value="NZ_MQVR01000012.1"/>
</dbReference>
<accession>A0A1Q5Q439</accession>
<keyword evidence="3" id="KW-1185">Reference proteome</keyword>
<dbReference type="AlphaFoldDB" id="A0A1Q5Q439"/>
<feature type="compositionally biased region" description="Polar residues" evidence="1">
    <location>
        <begin position="80"/>
        <end position="92"/>
    </location>
</feature>
<dbReference type="EMBL" id="MQVR01000012">
    <property type="protein sequence ID" value="OKL54565.1"/>
    <property type="molecule type" value="Genomic_DNA"/>
</dbReference>
<comment type="caution">
    <text evidence="2">The sequence shown here is derived from an EMBL/GenBank/DDBJ whole genome shotgun (WGS) entry which is preliminary data.</text>
</comment>
<reference evidence="3" key="1">
    <citation type="submission" date="2016-12" db="EMBL/GenBank/DDBJ databases">
        <authorList>
            <person name="Meng X."/>
        </authorList>
    </citation>
    <scope>NUCLEOTIDE SEQUENCE [LARGE SCALE GENOMIC DNA]</scope>
    <source>
        <strain evidence="3">DSM 19116</strain>
    </source>
</reference>
<dbReference type="Proteomes" id="UP000185628">
    <property type="component" value="Unassembled WGS sequence"/>
</dbReference>